<reference evidence="1" key="1">
    <citation type="submission" date="2020-11" db="EMBL/GenBank/DDBJ databases">
        <authorList>
            <person name="Tran Van P."/>
        </authorList>
    </citation>
    <scope>NUCLEOTIDE SEQUENCE</scope>
</reference>
<evidence type="ECO:0000313" key="1">
    <source>
        <dbReference type="EMBL" id="CAD7197535.1"/>
    </source>
</evidence>
<proteinExistence type="predicted"/>
<name>A0A7R8VJ38_TIMDO</name>
<dbReference type="EMBL" id="OA565692">
    <property type="protein sequence ID" value="CAD7197535.1"/>
    <property type="molecule type" value="Genomic_DNA"/>
</dbReference>
<accession>A0A7R8VJ38</accession>
<dbReference type="AlphaFoldDB" id="A0A7R8VJ38"/>
<sequence length="251" mass="28500">MTRTQNMDFTIMSVHVSLATDLKRFVCLSVHVSLATDLKRFVCLSVRVPLATAMKRTPDQDLNLDLTIIGSLVYCESSAFDHAVTKVDHKITPELIETFQLGYTSLSDRVRRSNKHGHHQASARVASTSRLWRRRAELRLSWVDSRQDIYKGNISIRLVLFRVIKYTLKMSGQRKKNEREGLERGEAFNHQLLENSIPGDKHKLDCCRKSDRLKLLVKNFLAVVKKWWAEAKDSAGPMGPAGIGLGTPDLE</sequence>
<gene>
    <name evidence="1" type="ORF">TDIB3V08_LOCUS3840</name>
</gene>
<protein>
    <submittedName>
        <fullName evidence="1">Uncharacterized protein</fullName>
    </submittedName>
</protein>
<organism evidence="1">
    <name type="scientific">Timema douglasi</name>
    <name type="common">Walking stick</name>
    <dbReference type="NCBI Taxonomy" id="61478"/>
    <lineage>
        <taxon>Eukaryota</taxon>
        <taxon>Metazoa</taxon>
        <taxon>Ecdysozoa</taxon>
        <taxon>Arthropoda</taxon>
        <taxon>Hexapoda</taxon>
        <taxon>Insecta</taxon>
        <taxon>Pterygota</taxon>
        <taxon>Neoptera</taxon>
        <taxon>Polyneoptera</taxon>
        <taxon>Phasmatodea</taxon>
        <taxon>Timematodea</taxon>
        <taxon>Timematoidea</taxon>
        <taxon>Timematidae</taxon>
        <taxon>Timema</taxon>
    </lineage>
</organism>